<dbReference type="SUPFAM" id="SSF54928">
    <property type="entry name" value="RNA-binding domain, RBD"/>
    <property type="match status" value="1"/>
</dbReference>
<dbReference type="PANTHER" id="PTHR13018:SF135">
    <property type="entry name" value="CSC1_OSCA1-LIKE 7TM REGION DOMAIN-CONTAINING PROTEIN"/>
    <property type="match status" value="1"/>
</dbReference>
<organism evidence="3 4">
    <name type="scientific">Tetrabaena socialis</name>
    <dbReference type="NCBI Taxonomy" id="47790"/>
    <lineage>
        <taxon>Eukaryota</taxon>
        <taxon>Viridiplantae</taxon>
        <taxon>Chlorophyta</taxon>
        <taxon>core chlorophytes</taxon>
        <taxon>Chlorophyceae</taxon>
        <taxon>CS clade</taxon>
        <taxon>Chlamydomonadales</taxon>
        <taxon>Tetrabaenaceae</taxon>
        <taxon>Tetrabaena</taxon>
    </lineage>
</organism>
<protein>
    <recommendedName>
        <fullName evidence="5">CSC1/OSCA1-like cytosolic domain-containing protein</fullName>
    </recommendedName>
</protein>
<dbReference type="AlphaFoldDB" id="A0A2J8ACK2"/>
<dbReference type="InterPro" id="IPR045122">
    <property type="entry name" value="Csc1-like"/>
</dbReference>
<dbReference type="PANTHER" id="PTHR13018">
    <property type="entry name" value="PROBABLE MEMBRANE PROTEIN DUF221-RELATED"/>
    <property type="match status" value="1"/>
</dbReference>
<feature type="transmembrane region" description="Helical" evidence="2">
    <location>
        <begin position="806"/>
        <end position="826"/>
    </location>
</feature>
<proteinExistence type="predicted"/>
<name>A0A2J8ACK2_9CHLO</name>
<evidence type="ECO:0000313" key="3">
    <source>
        <dbReference type="EMBL" id="PNH10237.1"/>
    </source>
</evidence>
<feature type="transmembrane region" description="Helical" evidence="2">
    <location>
        <begin position="901"/>
        <end position="921"/>
    </location>
</feature>
<keyword evidence="2" id="KW-0812">Transmembrane</keyword>
<dbReference type="Proteomes" id="UP000236333">
    <property type="component" value="Unassembled WGS sequence"/>
</dbReference>
<evidence type="ECO:0000256" key="2">
    <source>
        <dbReference type="SAM" id="Phobius"/>
    </source>
</evidence>
<feature type="transmembrane region" description="Helical" evidence="2">
    <location>
        <begin position="681"/>
        <end position="708"/>
    </location>
</feature>
<dbReference type="OrthoDB" id="297739at2759"/>
<comment type="caution">
    <text evidence="3">The sequence shown here is derived from an EMBL/GenBank/DDBJ whole genome shotgun (WGS) entry which is preliminary data.</text>
</comment>
<feature type="transmembrane region" description="Helical" evidence="2">
    <location>
        <begin position="527"/>
        <end position="549"/>
    </location>
</feature>
<feature type="transmembrane region" description="Helical" evidence="2">
    <location>
        <begin position="50"/>
        <end position="72"/>
    </location>
</feature>
<dbReference type="GO" id="GO:0005227">
    <property type="term" value="F:calcium-activated cation channel activity"/>
    <property type="evidence" value="ECO:0007669"/>
    <property type="project" value="InterPro"/>
</dbReference>
<feature type="region of interest" description="Disordered" evidence="1">
    <location>
        <begin position="1130"/>
        <end position="1151"/>
    </location>
</feature>
<accession>A0A2J8ACK2</accession>
<feature type="region of interest" description="Disordered" evidence="1">
    <location>
        <begin position="1005"/>
        <end position="1046"/>
    </location>
</feature>
<keyword evidence="2" id="KW-0472">Membrane</keyword>
<dbReference type="Gene3D" id="3.30.70.330">
    <property type="match status" value="1"/>
</dbReference>
<dbReference type="InterPro" id="IPR012677">
    <property type="entry name" value="Nucleotide-bd_a/b_plait_sf"/>
</dbReference>
<dbReference type="GO" id="GO:0005886">
    <property type="term" value="C:plasma membrane"/>
    <property type="evidence" value="ECO:0007669"/>
    <property type="project" value="TreeGrafter"/>
</dbReference>
<feature type="transmembrane region" description="Helical" evidence="2">
    <location>
        <begin position="131"/>
        <end position="155"/>
    </location>
</feature>
<feature type="transmembrane region" description="Helical" evidence="2">
    <location>
        <begin position="618"/>
        <end position="639"/>
    </location>
</feature>
<reference evidence="3 4" key="1">
    <citation type="journal article" date="2017" name="Mol. Biol. Evol.">
        <title>The 4-celled Tetrabaena socialis nuclear genome reveals the essential components for genetic control of cell number at the origin of multicellularity in the volvocine lineage.</title>
        <authorList>
            <person name="Featherston J."/>
            <person name="Arakaki Y."/>
            <person name="Hanschen E.R."/>
            <person name="Ferris P.J."/>
            <person name="Michod R.E."/>
            <person name="Olson B.J.S.C."/>
            <person name="Nozaki H."/>
            <person name="Durand P.M."/>
        </authorList>
    </citation>
    <scope>NUCLEOTIDE SEQUENCE [LARGE SCALE GENOMIC DNA]</scope>
    <source>
        <strain evidence="3 4">NIES-571</strain>
    </source>
</reference>
<sequence length="1166" mass="125750">MSETKDEATRNNALSSTRAKAPYRASARTLGVDWGVGVGLHFELLRWLRWLVLVLLLCAIPYMVVVGCSVFTDAAHAKDHTYGIKKYPASKALHAMSFAAIVDDSIDNGTLQYMNTELARTWRGPMEKGVFLTWISLVDAGAMLVFVLGLAYLWIHLVRFTDAMDRDTLEAADYTVLVRGLPGDVDAVEVGKHFSRYGEVMDVVLVTDRLSATLARCGQAARLQQRRAMVLDAAAVRKKDENLVALQRLDDQLEAIAKDIRVGSERRQHVRAAFVTFNSENERRACEAQCPNGWLSCVLQPLHERFQVRSRFWVKRASAPEDYKLEHLAVPEWQLAAREIAVNFVTLLLVLLCATVITKLTDMSNQESTSINWTSAKLTLDTTAAMIRGSTGAGGNSTSPSPSYGNATALHDELELFCTSQLKGSCTAELHKSYGGMVRLVYGSGLQWANATSRLIYERPVRAALQECATATSAAALLEGGGVTCALQSCLPCLCLGMEASPPAEGPGATAAAAAAQQMSWGIRLSISLVVAALNAAIKLALKGLVVLGRHWTHTARERSYALQCFFAMLCNTVAVLLLVNCNRLGELARQSDSGSWIRYFVRYGSYGDFSALWYENVGLSIMILMIINTVGPLLTVAVEQLLQAFLRFRVLHCMCWPVQADFDRAWARPRFTLEQRTADLLLNAALALLFGSGMPLLYLVFLLYLFVAELADRWALTRLCGNAPRYNKGLSRLVMGLLPWLAVAHCAFGLWMHTYFKVVSPEGSDVGQINAAVRSTNARLSATSGDLSALQRSSVWQRITQANGLALLLLFAVLMLWLLIGRYVLWRLLSFLGRASGRLFCPHAPRFMRMQLSHDAAVELQAVPYAEALLGGQLHGAPTYRLAHHPHYTMFFAASGLNRAVGMAALVVAAASGGAGRSIFTRLKSVRRRGHSLGGASAHFVVLPEPVTSAAAASDDGTAAKRDGGAAAALGLDRESCTDTVIDVADSDAIELVLQDDLLRAEAKGPGGGGVRLAPPGSMLPMSAGGDGEDGEEGRGGAGGGADPDVCELLQREEQRGQQEQEAARERRWQTRECVLAMEGGDCEAAVGGGWTVELAVAEQLAAAATAACIIHAGGRVIRAAAAAVAGEEGPPAQQQLDGGEGAATEAEADIEPVVDHMVVAVRRD</sequence>
<dbReference type="EMBL" id="PGGS01000062">
    <property type="protein sequence ID" value="PNH10237.1"/>
    <property type="molecule type" value="Genomic_DNA"/>
</dbReference>
<dbReference type="GO" id="GO:0003676">
    <property type="term" value="F:nucleic acid binding"/>
    <property type="evidence" value="ECO:0007669"/>
    <property type="project" value="InterPro"/>
</dbReference>
<evidence type="ECO:0000313" key="4">
    <source>
        <dbReference type="Proteomes" id="UP000236333"/>
    </source>
</evidence>
<feature type="transmembrane region" description="Helical" evidence="2">
    <location>
        <begin position="561"/>
        <end position="580"/>
    </location>
</feature>
<gene>
    <name evidence="3" type="ORF">TSOC_003037</name>
</gene>
<evidence type="ECO:0000256" key="1">
    <source>
        <dbReference type="SAM" id="MobiDB-lite"/>
    </source>
</evidence>
<keyword evidence="4" id="KW-1185">Reference proteome</keyword>
<evidence type="ECO:0008006" key="5">
    <source>
        <dbReference type="Google" id="ProtNLM"/>
    </source>
</evidence>
<dbReference type="InterPro" id="IPR035979">
    <property type="entry name" value="RBD_domain_sf"/>
</dbReference>
<keyword evidence="2" id="KW-1133">Transmembrane helix</keyword>
<feature type="transmembrane region" description="Helical" evidence="2">
    <location>
        <begin position="734"/>
        <end position="753"/>
    </location>
</feature>